<dbReference type="Gene3D" id="1.10.1740.10">
    <property type="match status" value="1"/>
</dbReference>
<proteinExistence type="inferred from homology"/>
<accession>A0A1G6VM64</accession>
<evidence type="ECO:0000259" key="6">
    <source>
        <dbReference type="Pfam" id="PF08281"/>
    </source>
</evidence>
<keyword evidence="4" id="KW-0804">Transcription</keyword>
<dbReference type="Pfam" id="PF08281">
    <property type="entry name" value="Sigma70_r4_2"/>
    <property type="match status" value="1"/>
</dbReference>
<dbReference type="InterPro" id="IPR013324">
    <property type="entry name" value="RNA_pol_sigma_r3/r4-like"/>
</dbReference>
<dbReference type="Gene3D" id="1.10.10.10">
    <property type="entry name" value="Winged helix-like DNA-binding domain superfamily/Winged helix DNA-binding domain"/>
    <property type="match status" value="1"/>
</dbReference>
<protein>
    <submittedName>
        <fullName evidence="7">RNA polymerase sigma-70 factor, ECF subfamily</fullName>
    </submittedName>
</protein>
<dbReference type="PANTHER" id="PTHR43133:SF45">
    <property type="entry name" value="RNA POLYMERASE ECF-TYPE SIGMA FACTOR"/>
    <property type="match status" value="1"/>
</dbReference>
<dbReference type="OrthoDB" id="9780326at2"/>
<keyword evidence="8" id="KW-1185">Reference proteome</keyword>
<evidence type="ECO:0000256" key="2">
    <source>
        <dbReference type="ARBA" id="ARBA00023015"/>
    </source>
</evidence>
<dbReference type="InterPro" id="IPR013249">
    <property type="entry name" value="RNA_pol_sigma70_r4_t2"/>
</dbReference>
<keyword evidence="2" id="KW-0805">Transcription regulation</keyword>
<dbReference type="CDD" id="cd06171">
    <property type="entry name" value="Sigma70_r4"/>
    <property type="match status" value="1"/>
</dbReference>
<reference evidence="8" key="1">
    <citation type="submission" date="2016-10" db="EMBL/GenBank/DDBJ databases">
        <authorList>
            <person name="Varghese N."/>
            <person name="Submissions S."/>
        </authorList>
    </citation>
    <scope>NUCLEOTIDE SEQUENCE [LARGE SCALE GENOMIC DNA]</scope>
    <source>
        <strain evidence="8">DSM 23095</strain>
    </source>
</reference>
<feature type="domain" description="RNA polymerase sigma factor 70 region 4 type 2" evidence="6">
    <location>
        <begin position="119"/>
        <end position="170"/>
    </location>
</feature>
<evidence type="ECO:0000256" key="3">
    <source>
        <dbReference type="ARBA" id="ARBA00023082"/>
    </source>
</evidence>
<dbReference type="PANTHER" id="PTHR43133">
    <property type="entry name" value="RNA POLYMERASE ECF-TYPE SIGMA FACTO"/>
    <property type="match status" value="1"/>
</dbReference>
<keyword evidence="3" id="KW-0731">Sigma factor</keyword>
<evidence type="ECO:0000259" key="5">
    <source>
        <dbReference type="Pfam" id="PF04542"/>
    </source>
</evidence>
<dbReference type="InterPro" id="IPR007627">
    <property type="entry name" value="RNA_pol_sigma70_r2"/>
</dbReference>
<dbReference type="Proteomes" id="UP000199060">
    <property type="component" value="Unassembled WGS sequence"/>
</dbReference>
<dbReference type="InterPro" id="IPR039425">
    <property type="entry name" value="RNA_pol_sigma-70-like"/>
</dbReference>
<dbReference type="SUPFAM" id="SSF88659">
    <property type="entry name" value="Sigma3 and sigma4 domains of RNA polymerase sigma factors"/>
    <property type="match status" value="1"/>
</dbReference>
<dbReference type="GO" id="GO:0006352">
    <property type="term" value="P:DNA-templated transcription initiation"/>
    <property type="evidence" value="ECO:0007669"/>
    <property type="project" value="InterPro"/>
</dbReference>
<dbReference type="SUPFAM" id="SSF88946">
    <property type="entry name" value="Sigma2 domain of RNA polymerase sigma factors"/>
    <property type="match status" value="1"/>
</dbReference>
<dbReference type="AlphaFoldDB" id="A0A1G6VM64"/>
<dbReference type="NCBIfam" id="TIGR02937">
    <property type="entry name" value="sigma70-ECF"/>
    <property type="match status" value="1"/>
</dbReference>
<gene>
    <name evidence="7" type="ORF">SAMN04488104_103629</name>
</gene>
<name>A0A1G6VM64_9BACT</name>
<dbReference type="GO" id="GO:0016987">
    <property type="term" value="F:sigma factor activity"/>
    <property type="evidence" value="ECO:0007669"/>
    <property type="project" value="UniProtKB-KW"/>
</dbReference>
<dbReference type="InterPro" id="IPR013325">
    <property type="entry name" value="RNA_pol_sigma_r2"/>
</dbReference>
<evidence type="ECO:0000313" key="7">
    <source>
        <dbReference type="EMBL" id="SDD54503.1"/>
    </source>
</evidence>
<dbReference type="InterPro" id="IPR036388">
    <property type="entry name" value="WH-like_DNA-bd_sf"/>
</dbReference>
<evidence type="ECO:0000256" key="1">
    <source>
        <dbReference type="ARBA" id="ARBA00010641"/>
    </source>
</evidence>
<comment type="similarity">
    <text evidence="1">Belongs to the sigma-70 factor family. ECF subfamily.</text>
</comment>
<dbReference type="STRING" id="686796.SAMN04488104_103629"/>
<dbReference type="Pfam" id="PF04542">
    <property type="entry name" value="Sigma70_r2"/>
    <property type="match status" value="1"/>
</dbReference>
<sequence length="179" mass="20729">MVFGTIVLSAQVIFNVKDKKILFNEILEGSKGGIYRVCTAYLSDPEHRNDLYQEILIAIWHSMDRFEGLSKWNTYIYRIAVNTAIKYCLKVKKENQLITRSDIPDIPQEREQDVEPLIQKMLQCIQLMPDNERILLGLVLENLSYKEIAEILGTEVNHVGVKINRAKKKLLELMKNNHG</sequence>
<evidence type="ECO:0000313" key="8">
    <source>
        <dbReference type="Proteomes" id="UP000199060"/>
    </source>
</evidence>
<dbReference type="EMBL" id="FNAC01000036">
    <property type="protein sequence ID" value="SDD54503.1"/>
    <property type="molecule type" value="Genomic_DNA"/>
</dbReference>
<feature type="domain" description="RNA polymerase sigma-70 region 2" evidence="5">
    <location>
        <begin position="34"/>
        <end position="90"/>
    </location>
</feature>
<dbReference type="InterPro" id="IPR014284">
    <property type="entry name" value="RNA_pol_sigma-70_dom"/>
</dbReference>
<dbReference type="GO" id="GO:0003677">
    <property type="term" value="F:DNA binding"/>
    <property type="evidence" value="ECO:0007669"/>
    <property type="project" value="InterPro"/>
</dbReference>
<organism evidence="7 8">
    <name type="scientific">Algoriphagus faecimaris</name>
    <dbReference type="NCBI Taxonomy" id="686796"/>
    <lineage>
        <taxon>Bacteria</taxon>
        <taxon>Pseudomonadati</taxon>
        <taxon>Bacteroidota</taxon>
        <taxon>Cytophagia</taxon>
        <taxon>Cytophagales</taxon>
        <taxon>Cyclobacteriaceae</taxon>
        <taxon>Algoriphagus</taxon>
    </lineage>
</organism>
<evidence type="ECO:0000256" key="4">
    <source>
        <dbReference type="ARBA" id="ARBA00023163"/>
    </source>
</evidence>